<dbReference type="PROSITE" id="PS50075">
    <property type="entry name" value="CARRIER"/>
    <property type="match status" value="1"/>
</dbReference>
<dbReference type="InterPro" id="IPR036736">
    <property type="entry name" value="ACP-like_sf"/>
</dbReference>
<proteinExistence type="predicted"/>
<organism evidence="2 3">
    <name type="scientific">Candidatus Campylobacter infans</name>
    <dbReference type="NCBI Taxonomy" id="2561898"/>
    <lineage>
        <taxon>Bacteria</taxon>
        <taxon>Pseudomonadati</taxon>
        <taxon>Campylobacterota</taxon>
        <taxon>Epsilonproteobacteria</taxon>
        <taxon>Campylobacterales</taxon>
        <taxon>Campylobacteraceae</taxon>
        <taxon>Campylobacter</taxon>
    </lineage>
</organism>
<evidence type="ECO:0000259" key="1">
    <source>
        <dbReference type="PROSITE" id="PS50075"/>
    </source>
</evidence>
<name>A0A7H9CGU7_9BACT</name>
<gene>
    <name evidence="2" type="ORF">CINF_0839</name>
</gene>
<evidence type="ECO:0000313" key="3">
    <source>
        <dbReference type="Proteomes" id="UP000509414"/>
    </source>
</evidence>
<dbReference type="AlphaFoldDB" id="A0A7H9CGU7"/>
<dbReference type="KEGG" id="cinf:CINF_0839"/>
<sequence length="74" mass="8568">MNKLLEILKQINDSIEYEKESNLVDDGLFSSFDILQCVSAIEENYGVEVPISEIRNENFNSLENISNMIERLKK</sequence>
<accession>A0A7H9CGU7</accession>
<feature type="domain" description="Carrier" evidence="1">
    <location>
        <begin position="1"/>
        <end position="73"/>
    </location>
</feature>
<keyword evidence="3" id="KW-1185">Reference proteome</keyword>
<dbReference type="Proteomes" id="UP000509414">
    <property type="component" value="Chromosome"/>
</dbReference>
<dbReference type="SUPFAM" id="SSF47336">
    <property type="entry name" value="ACP-like"/>
    <property type="match status" value="1"/>
</dbReference>
<dbReference type="EMBL" id="CP049075">
    <property type="protein sequence ID" value="QLI05353.1"/>
    <property type="molecule type" value="Genomic_DNA"/>
</dbReference>
<reference evidence="2 3" key="1">
    <citation type="submission" date="2020-02" db="EMBL/GenBank/DDBJ databases">
        <title>Complete genome sequence of the novel Campylobacter species Candidatus Campylobacter infans.</title>
        <authorList>
            <person name="Duim B."/>
            <person name="Zomer A."/>
            <person name="van der Graaf L."/>
            <person name="Wagenaar J."/>
        </authorList>
    </citation>
    <scope>NUCLEOTIDE SEQUENCE [LARGE SCALE GENOMIC DNA]</scope>
    <source>
        <strain evidence="2 3">19S00001</strain>
    </source>
</reference>
<dbReference type="InterPro" id="IPR009081">
    <property type="entry name" value="PP-bd_ACP"/>
</dbReference>
<dbReference type="Gene3D" id="1.10.1200.10">
    <property type="entry name" value="ACP-like"/>
    <property type="match status" value="1"/>
</dbReference>
<evidence type="ECO:0000313" key="2">
    <source>
        <dbReference type="EMBL" id="QLI05353.1"/>
    </source>
</evidence>
<dbReference type="RefSeq" id="WP_179975860.1">
    <property type="nucleotide sequence ID" value="NZ_CP049075.1"/>
</dbReference>
<protein>
    <submittedName>
        <fullName evidence="2">Acyl carrier protein</fullName>
    </submittedName>
</protein>